<dbReference type="GO" id="GO:0008757">
    <property type="term" value="F:S-adenosylmethionine-dependent methyltransferase activity"/>
    <property type="evidence" value="ECO:0007669"/>
    <property type="project" value="InterPro"/>
</dbReference>
<feature type="domain" description="Methyltransferase type 11" evidence="1">
    <location>
        <begin position="46"/>
        <end position="134"/>
    </location>
</feature>
<dbReference type="GO" id="GO:0032259">
    <property type="term" value="P:methylation"/>
    <property type="evidence" value="ECO:0007669"/>
    <property type="project" value="UniProtKB-KW"/>
</dbReference>
<protein>
    <submittedName>
        <fullName evidence="2">Methyltransferase domain-containing protein</fullName>
    </submittedName>
</protein>
<dbReference type="STRING" id="1206085.SAMN05443575_0389"/>
<proteinExistence type="predicted"/>
<evidence type="ECO:0000313" key="3">
    <source>
        <dbReference type="Proteomes" id="UP000186132"/>
    </source>
</evidence>
<keyword evidence="2" id="KW-0808">Transferase</keyword>
<evidence type="ECO:0000259" key="1">
    <source>
        <dbReference type="Pfam" id="PF08241"/>
    </source>
</evidence>
<keyword evidence="2" id="KW-0489">Methyltransferase</keyword>
<dbReference type="Gene3D" id="3.40.50.150">
    <property type="entry name" value="Vaccinia Virus protein VP39"/>
    <property type="match status" value="1"/>
</dbReference>
<reference evidence="2 3" key="1">
    <citation type="submission" date="2016-11" db="EMBL/GenBank/DDBJ databases">
        <authorList>
            <person name="Jaros S."/>
            <person name="Januszkiewicz K."/>
            <person name="Wedrychowicz H."/>
        </authorList>
    </citation>
    <scope>NUCLEOTIDE SEQUENCE [LARGE SCALE GENOMIC DNA]</scope>
    <source>
        <strain evidence="2 3">DSM 45627</strain>
    </source>
</reference>
<keyword evidence="3" id="KW-1185">Reference proteome</keyword>
<sequence length="236" mass="26383">MTLDGARLTDLYRHRFGDEQEARTELWQVLCHDFFQRWVAPTDTVLDVAAGHCEFANAIVAERRIALDLNPAVREHAGPGVEAVVGRSDAVPLADGEVDTAFVSNFFEHVDRDTILATLVELRRVLRPGGRLLILQPNIRFCARDYWQFFDHVTPVDDRALAEALAATGFELQHCIPRFLPYTTKGRLPATPALVRLYLRVPVAWRVLGAQSFLVATTTASTPTTPDPEPGEREEP</sequence>
<name>A0A1M5CXF8_9ACTN</name>
<evidence type="ECO:0000313" key="2">
    <source>
        <dbReference type="EMBL" id="SHF59389.1"/>
    </source>
</evidence>
<dbReference type="RefSeq" id="WP_073385218.1">
    <property type="nucleotide sequence ID" value="NZ_FQVU01000001.1"/>
</dbReference>
<dbReference type="Proteomes" id="UP000186132">
    <property type="component" value="Unassembled WGS sequence"/>
</dbReference>
<dbReference type="SUPFAM" id="SSF53335">
    <property type="entry name" value="S-adenosyl-L-methionine-dependent methyltransferases"/>
    <property type="match status" value="1"/>
</dbReference>
<dbReference type="InterPro" id="IPR013216">
    <property type="entry name" value="Methyltransf_11"/>
</dbReference>
<accession>A0A1M5CXF8</accession>
<gene>
    <name evidence="2" type="ORF">SAMN05443575_0389</name>
</gene>
<organism evidence="2 3">
    <name type="scientific">Jatrophihabitans endophyticus</name>
    <dbReference type="NCBI Taxonomy" id="1206085"/>
    <lineage>
        <taxon>Bacteria</taxon>
        <taxon>Bacillati</taxon>
        <taxon>Actinomycetota</taxon>
        <taxon>Actinomycetes</taxon>
        <taxon>Jatrophihabitantales</taxon>
        <taxon>Jatrophihabitantaceae</taxon>
        <taxon>Jatrophihabitans</taxon>
    </lineage>
</organism>
<dbReference type="OrthoDB" id="9801609at2"/>
<dbReference type="CDD" id="cd02440">
    <property type="entry name" value="AdoMet_MTases"/>
    <property type="match status" value="1"/>
</dbReference>
<dbReference type="Pfam" id="PF08241">
    <property type="entry name" value="Methyltransf_11"/>
    <property type="match status" value="1"/>
</dbReference>
<dbReference type="AlphaFoldDB" id="A0A1M5CXF8"/>
<dbReference type="EMBL" id="FQVU01000001">
    <property type="protein sequence ID" value="SHF59389.1"/>
    <property type="molecule type" value="Genomic_DNA"/>
</dbReference>
<dbReference type="InterPro" id="IPR029063">
    <property type="entry name" value="SAM-dependent_MTases_sf"/>
</dbReference>